<evidence type="ECO:0000256" key="2">
    <source>
        <dbReference type="SAM" id="Phobius"/>
    </source>
</evidence>
<dbReference type="GO" id="GO:0051762">
    <property type="term" value="P:sesquiterpene biosynthetic process"/>
    <property type="evidence" value="ECO:0007669"/>
    <property type="project" value="TreeGrafter"/>
</dbReference>
<protein>
    <recommendedName>
        <fullName evidence="5">PLAC8 family protein</fullName>
    </recommendedName>
</protein>
<evidence type="ECO:0000313" key="4">
    <source>
        <dbReference type="Proteomes" id="UP001151287"/>
    </source>
</evidence>
<comment type="caution">
    <text evidence="3">The sequence shown here is derived from an EMBL/GenBank/DDBJ whole genome shotgun (WGS) entry which is preliminary data.</text>
</comment>
<name>A0A9Q0CT65_9POAL</name>
<evidence type="ECO:0000256" key="1">
    <source>
        <dbReference type="SAM" id="MobiDB-lite"/>
    </source>
</evidence>
<keyword evidence="4" id="KW-1185">Reference proteome</keyword>
<feature type="transmembrane region" description="Helical" evidence="2">
    <location>
        <begin position="456"/>
        <end position="478"/>
    </location>
</feature>
<organism evidence="3 4">
    <name type="scientific">Rhynchospora breviuscula</name>
    <dbReference type="NCBI Taxonomy" id="2022672"/>
    <lineage>
        <taxon>Eukaryota</taxon>
        <taxon>Viridiplantae</taxon>
        <taxon>Streptophyta</taxon>
        <taxon>Embryophyta</taxon>
        <taxon>Tracheophyta</taxon>
        <taxon>Spermatophyta</taxon>
        <taxon>Magnoliopsida</taxon>
        <taxon>Liliopsida</taxon>
        <taxon>Poales</taxon>
        <taxon>Cyperaceae</taxon>
        <taxon>Cyperoideae</taxon>
        <taxon>Rhynchosporeae</taxon>
        <taxon>Rhynchospora</taxon>
    </lineage>
</organism>
<dbReference type="OrthoDB" id="6407410at2759"/>
<evidence type="ECO:0000313" key="3">
    <source>
        <dbReference type="EMBL" id="KAJ1699064.1"/>
    </source>
</evidence>
<dbReference type="InterPro" id="IPR006461">
    <property type="entry name" value="PLAC_motif_containing"/>
</dbReference>
<dbReference type="PANTHER" id="PTHR31045:SF19">
    <property type="entry name" value="OS03G0299800 PROTEIN"/>
    <property type="match status" value="1"/>
</dbReference>
<feature type="compositionally biased region" description="Polar residues" evidence="1">
    <location>
        <begin position="141"/>
        <end position="156"/>
    </location>
</feature>
<dbReference type="Proteomes" id="UP001151287">
    <property type="component" value="Unassembled WGS sequence"/>
</dbReference>
<feature type="transmembrane region" description="Helical" evidence="2">
    <location>
        <begin position="320"/>
        <end position="341"/>
    </location>
</feature>
<dbReference type="PANTHER" id="PTHR31045">
    <property type="entry name" value="PLAC8 FAMILY PROTEIN-RELATED"/>
    <property type="match status" value="1"/>
</dbReference>
<feature type="region of interest" description="Disordered" evidence="1">
    <location>
        <begin position="136"/>
        <end position="156"/>
    </location>
</feature>
<dbReference type="Pfam" id="PF04749">
    <property type="entry name" value="PLAC8"/>
    <property type="match status" value="1"/>
</dbReference>
<dbReference type="EMBL" id="JAMQYH010000002">
    <property type="protein sequence ID" value="KAJ1699064.1"/>
    <property type="molecule type" value="Genomic_DNA"/>
</dbReference>
<dbReference type="NCBIfam" id="TIGR01571">
    <property type="entry name" value="A_thal_Cys_rich"/>
    <property type="match status" value="1"/>
</dbReference>
<dbReference type="InterPro" id="IPR021369">
    <property type="entry name" value="DUF2985"/>
</dbReference>
<accession>A0A9Q0CT65</accession>
<keyword evidence="2" id="KW-1133">Transmembrane helix</keyword>
<dbReference type="GO" id="GO:0009975">
    <property type="term" value="F:cyclase activity"/>
    <property type="evidence" value="ECO:0007669"/>
    <property type="project" value="TreeGrafter"/>
</dbReference>
<feature type="transmembrane region" description="Helical" evidence="2">
    <location>
        <begin position="401"/>
        <end position="419"/>
    </location>
</feature>
<gene>
    <name evidence="3" type="ORF">LUZ63_007576</name>
</gene>
<keyword evidence="2" id="KW-0812">Transmembrane</keyword>
<feature type="transmembrane region" description="Helical" evidence="2">
    <location>
        <begin position="284"/>
        <end position="308"/>
    </location>
</feature>
<keyword evidence="2" id="KW-0472">Membrane</keyword>
<feature type="transmembrane region" description="Helical" evidence="2">
    <location>
        <begin position="431"/>
        <end position="450"/>
    </location>
</feature>
<evidence type="ECO:0008006" key="5">
    <source>
        <dbReference type="Google" id="ProtNLM"/>
    </source>
</evidence>
<dbReference type="Pfam" id="PF11204">
    <property type="entry name" value="DUF2985"/>
    <property type="match status" value="1"/>
</dbReference>
<reference evidence="3" key="1">
    <citation type="journal article" date="2022" name="Cell">
        <title>Repeat-based holocentromeres influence genome architecture and karyotype evolution.</title>
        <authorList>
            <person name="Hofstatter P.G."/>
            <person name="Thangavel G."/>
            <person name="Lux T."/>
            <person name="Neumann P."/>
            <person name="Vondrak T."/>
            <person name="Novak P."/>
            <person name="Zhang M."/>
            <person name="Costa L."/>
            <person name="Castellani M."/>
            <person name="Scott A."/>
            <person name="Toegelov H."/>
            <person name="Fuchs J."/>
            <person name="Mata-Sucre Y."/>
            <person name="Dias Y."/>
            <person name="Vanzela A.L.L."/>
            <person name="Huettel B."/>
            <person name="Almeida C.C.S."/>
            <person name="Simkova H."/>
            <person name="Souza G."/>
            <person name="Pedrosa-Harand A."/>
            <person name="Macas J."/>
            <person name="Mayer K.F.X."/>
            <person name="Houben A."/>
            <person name="Marques A."/>
        </authorList>
    </citation>
    <scope>NUCLEOTIDE SEQUENCE</scope>
    <source>
        <strain evidence="3">RhyBre1mFocal</strain>
    </source>
</reference>
<sequence>MPHSSASTDQDTYGHFQNSYEDASEVEAPIFTRSSFSFNQRSEMGEAVEVEMHNEIKLPPSIYQNSEIEEMNEVKIQTDAPSYTKRLMDFIPVYIPAVEEGAIVHGRKEARFLDFLRAAPSKEWFMTGRWLPRRRAARNRSQVTNDDSSTEPANTNPRNHFHVPFVRKIKWRSFGVWFKKWIKDPSNIALFIWLVAVAIGLFMLFLIMIGALNSEIPSSSRRSKWTEVINQILNALFTIMCVYQHPRLFHHLILLLRWMTEDREEVRKIYSKGNWPKPRERATMLFVVFLLHLTCCAQYFCCALFWAYKREDRPDWPLNIGYGVGIVAPIIAGLLTAYGPLARQREIESDDIEGGGIQSQNENHNSTVIQLDQSELMIYNRTVVVTRPEWIGGLFDCWDDLTVFFLSSLCTLCVFGWNLERLGMGNMYVHIATFLLLFIAPLLIFSVTALNIDDDTIRYAVGIVGIVLCLFALLYGGFWRIQMRKRFKLPGNPSCCGQPSVTDCLQWQFCWACSLAQEVRTGNFYDIGDDMFYTTATNEDHRVVLVPLPRDGASFVNRRSFSCPPKIEPNDTSSGEKINGDSSHVIPNSLERVATYGGNQALRPPLVPLMQLESNDNERRT</sequence>
<feature type="transmembrane region" description="Helical" evidence="2">
    <location>
        <begin position="188"/>
        <end position="212"/>
    </location>
</feature>
<dbReference type="AlphaFoldDB" id="A0A9Q0CT65"/>
<proteinExistence type="predicted"/>